<proteinExistence type="predicted"/>
<accession>A0A7W8HCF1</accession>
<name>A0A7W8HCF1_9FIRM</name>
<reference evidence="2 3" key="1">
    <citation type="submission" date="2020-08" db="EMBL/GenBank/DDBJ databases">
        <title>Genomic Encyclopedia of Type Strains, Phase IV (KMG-IV): sequencing the most valuable type-strain genomes for metagenomic binning, comparative biology and taxonomic classification.</title>
        <authorList>
            <person name="Goeker M."/>
        </authorList>
    </citation>
    <scope>NUCLEOTIDE SEQUENCE [LARGE SCALE GENOMIC DNA]</scope>
    <source>
        <strain evidence="2 3">DSM 106146</strain>
    </source>
</reference>
<feature type="region of interest" description="Disordered" evidence="1">
    <location>
        <begin position="40"/>
        <end position="63"/>
    </location>
</feature>
<keyword evidence="3" id="KW-1185">Reference proteome</keyword>
<dbReference type="Gene3D" id="1.10.10.60">
    <property type="entry name" value="Homeodomain-like"/>
    <property type="match status" value="1"/>
</dbReference>
<protein>
    <submittedName>
        <fullName evidence="2">Transposase</fullName>
    </submittedName>
</protein>
<evidence type="ECO:0000313" key="2">
    <source>
        <dbReference type="EMBL" id="MBB5265874.1"/>
    </source>
</evidence>
<comment type="caution">
    <text evidence="2">The sequence shown here is derived from an EMBL/GenBank/DDBJ whole genome shotgun (WGS) entry which is preliminary data.</text>
</comment>
<dbReference type="Proteomes" id="UP000543642">
    <property type="component" value="Unassembled WGS sequence"/>
</dbReference>
<sequence>MLTMSQINHIKDLSNCGYRISEISKKTGADPKTIRKYLAQDDFSPQPSVIQEKPSRLRKQTWN</sequence>
<evidence type="ECO:0000313" key="3">
    <source>
        <dbReference type="Proteomes" id="UP000543642"/>
    </source>
</evidence>
<dbReference type="AlphaFoldDB" id="A0A7W8HCF1"/>
<gene>
    <name evidence="2" type="ORF">HNP82_003025</name>
</gene>
<organism evidence="2 3">
    <name type="scientific">Catenibacillus scindens</name>
    <dbReference type="NCBI Taxonomy" id="673271"/>
    <lineage>
        <taxon>Bacteria</taxon>
        <taxon>Bacillati</taxon>
        <taxon>Bacillota</taxon>
        <taxon>Clostridia</taxon>
        <taxon>Lachnospirales</taxon>
        <taxon>Lachnospiraceae</taxon>
        <taxon>Catenibacillus</taxon>
    </lineage>
</organism>
<dbReference type="EMBL" id="JACHFW010000015">
    <property type="protein sequence ID" value="MBB5265874.1"/>
    <property type="molecule type" value="Genomic_DNA"/>
</dbReference>
<evidence type="ECO:0000256" key="1">
    <source>
        <dbReference type="SAM" id="MobiDB-lite"/>
    </source>
</evidence>